<gene>
    <name evidence="1" type="ORF">C8E02_1971</name>
</gene>
<dbReference type="AlphaFoldDB" id="A0A495BHA6"/>
<dbReference type="Proteomes" id="UP000279384">
    <property type="component" value="Unassembled WGS sequence"/>
</dbReference>
<protein>
    <recommendedName>
        <fullName evidence="3">Acetyltransferase (GNAT) family protein</fullName>
    </recommendedName>
</protein>
<organism evidence="1 2">
    <name type="scientific">Vogesella indigofera</name>
    <name type="common">Pseudomonas indigofera</name>
    <dbReference type="NCBI Taxonomy" id="45465"/>
    <lineage>
        <taxon>Bacteria</taxon>
        <taxon>Pseudomonadati</taxon>
        <taxon>Pseudomonadota</taxon>
        <taxon>Betaproteobacteria</taxon>
        <taxon>Neisseriales</taxon>
        <taxon>Chromobacteriaceae</taxon>
        <taxon>Vogesella</taxon>
    </lineage>
</organism>
<reference evidence="1 2" key="1">
    <citation type="submission" date="2018-10" db="EMBL/GenBank/DDBJ databases">
        <title>Genomic Encyclopedia of Type Strains, Phase IV (KMG-IV): sequencing the most valuable type-strain genomes for metagenomic binning, comparative biology and taxonomic classification.</title>
        <authorList>
            <person name="Goeker M."/>
        </authorList>
    </citation>
    <scope>NUCLEOTIDE SEQUENCE [LARGE SCALE GENOMIC DNA]</scope>
    <source>
        <strain evidence="1 2">DSM 3303</strain>
    </source>
</reference>
<sequence length="148" mass="16588">MSHGGALQPLLAGEQQAAYALYRNAMMAGLRRIARWDEALQRQRFAASHQAASLFWFQDGGANRALLSLRRDDAGLIVDLLVVPPAQQRRGSGRRAMRLVHALCRPGEQVRLSCLRRDRRVHAFYAALGYRIEHAGADFLELVWQAPA</sequence>
<accession>A0A495BHA6</accession>
<dbReference type="EMBL" id="RBID01000014">
    <property type="protein sequence ID" value="RKQ58995.1"/>
    <property type="molecule type" value="Genomic_DNA"/>
</dbReference>
<proteinExistence type="predicted"/>
<evidence type="ECO:0000313" key="1">
    <source>
        <dbReference type="EMBL" id="RKQ58995.1"/>
    </source>
</evidence>
<evidence type="ECO:0008006" key="3">
    <source>
        <dbReference type="Google" id="ProtNLM"/>
    </source>
</evidence>
<comment type="caution">
    <text evidence="1">The sequence shown here is derived from an EMBL/GenBank/DDBJ whole genome shotgun (WGS) entry which is preliminary data.</text>
</comment>
<dbReference type="InterPro" id="IPR016181">
    <property type="entry name" value="Acyl_CoA_acyltransferase"/>
</dbReference>
<dbReference type="SUPFAM" id="SSF55729">
    <property type="entry name" value="Acyl-CoA N-acyltransferases (Nat)"/>
    <property type="match status" value="1"/>
</dbReference>
<dbReference type="RefSeq" id="WP_120810587.1">
    <property type="nucleotide sequence ID" value="NZ_RBID01000014.1"/>
</dbReference>
<dbReference type="Gene3D" id="3.40.630.30">
    <property type="match status" value="1"/>
</dbReference>
<evidence type="ECO:0000313" key="2">
    <source>
        <dbReference type="Proteomes" id="UP000279384"/>
    </source>
</evidence>
<name>A0A495BHA6_VOGIN</name>